<evidence type="ECO:0000313" key="3">
    <source>
        <dbReference type="Proteomes" id="UP001219568"/>
    </source>
</evidence>
<evidence type="ECO:0000313" key="2">
    <source>
        <dbReference type="EMBL" id="KAJ6044082.1"/>
    </source>
</evidence>
<feature type="region of interest" description="Disordered" evidence="1">
    <location>
        <begin position="109"/>
        <end position="177"/>
    </location>
</feature>
<dbReference type="GO" id="GO:0005946">
    <property type="term" value="C:alpha,alpha-trehalose-phosphate synthase complex (UDP-forming)"/>
    <property type="evidence" value="ECO:0007669"/>
    <property type="project" value="TreeGrafter"/>
</dbReference>
<feature type="compositionally biased region" description="Polar residues" evidence="1">
    <location>
        <begin position="140"/>
        <end position="166"/>
    </location>
</feature>
<dbReference type="GO" id="GO:0005829">
    <property type="term" value="C:cytosol"/>
    <property type="evidence" value="ECO:0007669"/>
    <property type="project" value="TreeGrafter"/>
</dbReference>
<dbReference type="Pfam" id="PF00982">
    <property type="entry name" value="Glyco_transf_20"/>
    <property type="match status" value="1"/>
</dbReference>
<dbReference type="SUPFAM" id="SSF53756">
    <property type="entry name" value="UDP-Glycosyltransferase/glycogen phosphorylase"/>
    <property type="match status" value="1"/>
</dbReference>
<dbReference type="GO" id="GO:0004805">
    <property type="term" value="F:trehalose-phosphatase activity"/>
    <property type="evidence" value="ECO:0007669"/>
    <property type="project" value="TreeGrafter"/>
</dbReference>
<gene>
    <name evidence="2" type="ORF">N7460_005437</name>
</gene>
<dbReference type="Proteomes" id="UP001219568">
    <property type="component" value="Unassembled WGS sequence"/>
</dbReference>
<proteinExistence type="predicted"/>
<dbReference type="PANTHER" id="PTHR10788">
    <property type="entry name" value="TREHALOSE-6-PHOSPHATE SYNTHASE"/>
    <property type="match status" value="1"/>
</dbReference>
<dbReference type="Gene3D" id="3.40.50.2000">
    <property type="entry name" value="Glycogen Phosphorylase B"/>
    <property type="match status" value="1"/>
</dbReference>
<dbReference type="PANTHER" id="PTHR10788:SF15">
    <property type="entry name" value="TREHALOSE SYNTHASE COMPLEX REGULATORY SUBUNIT TPS3-RELATED"/>
    <property type="match status" value="1"/>
</dbReference>
<dbReference type="EMBL" id="JAQJZL010000004">
    <property type="protein sequence ID" value="KAJ6044082.1"/>
    <property type="molecule type" value="Genomic_DNA"/>
</dbReference>
<protein>
    <submittedName>
        <fullName evidence="2">Uncharacterized protein</fullName>
    </submittedName>
</protein>
<feature type="region of interest" description="Disordered" evidence="1">
    <location>
        <begin position="80"/>
        <end position="99"/>
    </location>
</feature>
<accession>A0AAD6N9L0</accession>
<comment type="caution">
    <text evidence="2">The sequence shown here is derived from an EMBL/GenBank/DDBJ whole genome shotgun (WGS) entry which is preliminary data.</text>
</comment>
<dbReference type="GO" id="GO:0003825">
    <property type="term" value="F:alpha,alpha-trehalose-phosphate synthase (UDP-forming) activity"/>
    <property type="evidence" value="ECO:0007669"/>
    <property type="project" value="TreeGrafter"/>
</dbReference>
<feature type="compositionally biased region" description="Polar residues" evidence="1">
    <location>
        <begin position="83"/>
        <end position="94"/>
    </location>
</feature>
<evidence type="ECO:0000256" key="1">
    <source>
        <dbReference type="SAM" id="MobiDB-lite"/>
    </source>
</evidence>
<dbReference type="GO" id="GO:0005992">
    <property type="term" value="P:trehalose biosynthetic process"/>
    <property type="evidence" value="ECO:0007669"/>
    <property type="project" value="InterPro"/>
</dbReference>
<dbReference type="AlphaFoldDB" id="A0AAD6N9L0"/>
<organism evidence="2 3">
    <name type="scientific">Penicillium canescens</name>
    <dbReference type="NCBI Taxonomy" id="5083"/>
    <lineage>
        <taxon>Eukaryota</taxon>
        <taxon>Fungi</taxon>
        <taxon>Dikarya</taxon>
        <taxon>Ascomycota</taxon>
        <taxon>Pezizomycotina</taxon>
        <taxon>Eurotiomycetes</taxon>
        <taxon>Eurotiomycetidae</taxon>
        <taxon>Eurotiales</taxon>
        <taxon>Aspergillaceae</taxon>
        <taxon>Penicillium</taxon>
    </lineage>
</organism>
<feature type="compositionally biased region" description="Polar residues" evidence="1">
    <location>
        <begin position="116"/>
        <end position="125"/>
    </location>
</feature>
<sequence length="534" mass="60595">MILRFLPWTIDFKATPGADQRDGSVSHAAFDGPAPIVGRLSSVRDDLVFKGYASGHSDDGLKDPHLQSFGYSERHEIRWGRSQRYNQPRSTATPQVEEPISLTLNGLHDASHLGDQENTWASGSSDDGWIDPSQRHQVRSGRSQRFNQPRPTATRAPGSSTASTLRPQAPCFEPQDGSLDASALEEQENAWGLLSTAEWTTRDSEQGNGGLHNAIRVGIREGVIGNPMWVGTLGMPSDSLTEPTRSAIAMNMQMVHDCLTVFVDDNTFEGHYTQFCRSVLWPVLHYQMQEGPRHAEYEGFSWDQYVKVNEAFADVIIKEWRKGDLECGSLIREVSSTKFHFWKTEQSQAWLDGIWNMMKHYRQRVEGSFLEQRDNSMVFRYDTALDYPAAIRFANDLAYQARAFRGRESYKIIHKDSAVHAEPDMNISMDFAAEHVMDQLPENLNPEFVFVVGGVCGTNALFHWADMKQRELQLPPQRRIDDSQRHSGSFSFIYTVGMGLYVDDARYKLPMDRSLLNILSFLSRLPTPLWRPPQ</sequence>
<dbReference type="InterPro" id="IPR001830">
    <property type="entry name" value="Glyco_trans_20"/>
</dbReference>
<reference evidence="2" key="2">
    <citation type="submission" date="2023-01" db="EMBL/GenBank/DDBJ databases">
        <authorList>
            <person name="Petersen C."/>
        </authorList>
    </citation>
    <scope>NUCLEOTIDE SEQUENCE</scope>
    <source>
        <strain evidence="2">IBT 15450</strain>
    </source>
</reference>
<reference evidence="2" key="1">
    <citation type="journal article" date="2023" name="IMA Fungus">
        <title>Comparative genomic study of the Penicillium genus elucidates a diverse pangenome and 15 lateral gene transfer events.</title>
        <authorList>
            <person name="Petersen C."/>
            <person name="Sorensen T."/>
            <person name="Nielsen M.R."/>
            <person name="Sondergaard T.E."/>
            <person name="Sorensen J.L."/>
            <person name="Fitzpatrick D.A."/>
            <person name="Frisvad J.C."/>
            <person name="Nielsen K.L."/>
        </authorList>
    </citation>
    <scope>NUCLEOTIDE SEQUENCE</scope>
    <source>
        <strain evidence="2">IBT 15450</strain>
    </source>
</reference>
<keyword evidence="3" id="KW-1185">Reference proteome</keyword>
<name>A0AAD6N9L0_PENCN</name>